<reference evidence="1" key="1">
    <citation type="submission" date="2020-03" db="EMBL/GenBank/DDBJ databases">
        <title>The deep terrestrial virosphere.</title>
        <authorList>
            <person name="Holmfeldt K."/>
            <person name="Nilsson E."/>
            <person name="Simone D."/>
            <person name="Lopez-Fernandez M."/>
            <person name="Wu X."/>
            <person name="de Brujin I."/>
            <person name="Lundin D."/>
            <person name="Andersson A."/>
            <person name="Bertilsson S."/>
            <person name="Dopson M."/>
        </authorList>
    </citation>
    <scope>NUCLEOTIDE SEQUENCE</scope>
    <source>
        <strain evidence="3">MM415A00124</strain>
        <strain evidence="2">MM415B00156</strain>
        <strain evidence="1">TM448A00198</strain>
    </source>
</reference>
<evidence type="ECO:0000313" key="1">
    <source>
        <dbReference type="EMBL" id="QJA45247.1"/>
    </source>
</evidence>
<dbReference type="EMBL" id="MT143987">
    <property type="protein sequence ID" value="QJA45247.1"/>
    <property type="molecule type" value="Genomic_DNA"/>
</dbReference>
<organism evidence="1">
    <name type="scientific">viral metagenome</name>
    <dbReference type="NCBI Taxonomy" id="1070528"/>
    <lineage>
        <taxon>unclassified sequences</taxon>
        <taxon>metagenomes</taxon>
        <taxon>organismal metagenomes</taxon>
    </lineage>
</organism>
<sequence>MIFRIVEEATGRICMSIDCDPETARLYLQPGQVLMSGGANLMIDETKLMVVDGVSTRKPGASDDPRLLSGEGEILVALEA</sequence>
<proteinExistence type="predicted"/>
<evidence type="ECO:0000313" key="2">
    <source>
        <dbReference type="EMBL" id="QJA67826.1"/>
    </source>
</evidence>
<dbReference type="AlphaFoldDB" id="A0A6H1ZCY6"/>
<accession>A0A6H1ZCY6</accession>
<evidence type="ECO:0000313" key="3">
    <source>
        <dbReference type="EMBL" id="QJI04891.1"/>
    </source>
</evidence>
<gene>
    <name evidence="3" type="ORF">MM415A00124_0066</name>
    <name evidence="2" type="ORF">MM415B00156_0066</name>
    <name evidence="1" type="ORF">TM448A00198_0062</name>
</gene>
<dbReference type="EMBL" id="MT141576">
    <property type="protein sequence ID" value="QJA67826.1"/>
    <property type="molecule type" value="Genomic_DNA"/>
</dbReference>
<name>A0A6H1ZCY6_9ZZZZ</name>
<protein>
    <submittedName>
        <fullName evidence="1">Uncharacterized protein</fullName>
    </submittedName>
</protein>
<dbReference type="EMBL" id="MT145191">
    <property type="protein sequence ID" value="QJI04891.1"/>
    <property type="molecule type" value="Genomic_DNA"/>
</dbReference>